<comment type="subcellular location">
    <subcellularLocation>
        <location evidence="3">Cytoplasm</location>
    </subcellularLocation>
</comment>
<dbReference type="CDD" id="cd01412">
    <property type="entry name" value="SIRT5_Af1_CobB"/>
    <property type="match status" value="1"/>
</dbReference>
<dbReference type="EC" id="2.3.1.286" evidence="3"/>
<organism evidence="6 7">
    <name type="scientific">Hoylesella marshii DSM 16973 = JCM 13450</name>
    <dbReference type="NCBI Taxonomy" id="862515"/>
    <lineage>
        <taxon>Bacteria</taxon>
        <taxon>Pseudomonadati</taxon>
        <taxon>Bacteroidota</taxon>
        <taxon>Bacteroidia</taxon>
        <taxon>Bacteroidales</taxon>
        <taxon>Prevotellaceae</taxon>
        <taxon>Hoylesella</taxon>
    </lineage>
</organism>
<evidence type="ECO:0000313" key="7">
    <source>
        <dbReference type="Proteomes" id="UP000004394"/>
    </source>
</evidence>
<keyword evidence="7" id="KW-1185">Reference proteome</keyword>
<gene>
    <name evidence="3 6" type="primary">cobB</name>
    <name evidence="6" type="ORF">HMPREF0658_0166</name>
</gene>
<evidence type="ECO:0000256" key="2">
    <source>
        <dbReference type="ARBA" id="ARBA00023027"/>
    </source>
</evidence>
<comment type="caution">
    <text evidence="6">The sequence shown here is derived from an EMBL/GenBank/DDBJ whole genome shotgun (WGS) entry which is preliminary data.</text>
</comment>
<dbReference type="PANTHER" id="PTHR11085">
    <property type="entry name" value="NAD-DEPENDENT PROTEIN DEACYLASE SIRTUIN-5, MITOCHONDRIAL-RELATED"/>
    <property type="match status" value="1"/>
</dbReference>
<feature type="binding site" evidence="3">
    <location>
        <position position="237"/>
    </location>
    <ligand>
        <name>NAD(+)</name>
        <dbReference type="ChEBI" id="CHEBI:57540"/>
    </ligand>
</feature>
<feature type="binding site" evidence="3">
    <location>
        <begin position="27"/>
        <end position="46"/>
    </location>
    <ligand>
        <name>NAD(+)</name>
        <dbReference type="ChEBI" id="CHEBI:57540"/>
    </ligand>
</feature>
<dbReference type="GO" id="GO:0017136">
    <property type="term" value="F:histone deacetylase activity, NAD-dependent"/>
    <property type="evidence" value="ECO:0007669"/>
    <property type="project" value="TreeGrafter"/>
</dbReference>
<comment type="catalytic activity">
    <reaction evidence="3">
        <text>N(6)-acetyl-L-lysyl-[protein] + NAD(+) + H2O = 2''-O-acetyl-ADP-D-ribose + nicotinamide + L-lysyl-[protein]</text>
        <dbReference type="Rhea" id="RHEA:43636"/>
        <dbReference type="Rhea" id="RHEA-COMP:9752"/>
        <dbReference type="Rhea" id="RHEA-COMP:10731"/>
        <dbReference type="ChEBI" id="CHEBI:15377"/>
        <dbReference type="ChEBI" id="CHEBI:17154"/>
        <dbReference type="ChEBI" id="CHEBI:29969"/>
        <dbReference type="ChEBI" id="CHEBI:57540"/>
        <dbReference type="ChEBI" id="CHEBI:61930"/>
        <dbReference type="ChEBI" id="CHEBI:83767"/>
        <dbReference type="EC" id="2.3.1.286"/>
    </reaction>
</comment>
<dbReference type="EMBL" id="AEEI01000007">
    <property type="protein sequence ID" value="EFM02897.1"/>
    <property type="molecule type" value="Genomic_DNA"/>
</dbReference>
<dbReference type="PANTHER" id="PTHR11085:SF4">
    <property type="entry name" value="NAD-DEPENDENT PROTEIN DEACYLASE"/>
    <property type="match status" value="1"/>
</dbReference>
<evidence type="ECO:0000256" key="4">
    <source>
        <dbReference type="PROSITE-ProRule" id="PRU00236"/>
    </source>
</evidence>
<reference evidence="6" key="1">
    <citation type="submission" date="2010-07" db="EMBL/GenBank/DDBJ databases">
        <authorList>
            <person name="Muzny D."/>
            <person name="Qin X."/>
            <person name="Deng J."/>
            <person name="Jiang H."/>
            <person name="Liu Y."/>
            <person name="Qu J."/>
            <person name="Song X.-Z."/>
            <person name="Zhang L."/>
            <person name="Thornton R."/>
            <person name="Coyle M."/>
            <person name="Francisco L."/>
            <person name="Jackson L."/>
            <person name="Javaid M."/>
            <person name="Korchina V."/>
            <person name="Kovar C."/>
            <person name="Mata R."/>
            <person name="Mathew T."/>
            <person name="Ngo R."/>
            <person name="Nguyen L."/>
            <person name="Nguyen N."/>
            <person name="Okwuonu G."/>
            <person name="Ongeri F."/>
            <person name="Pham C."/>
            <person name="Simmons D."/>
            <person name="Wilczek-Boney K."/>
            <person name="Hale W."/>
            <person name="Jakkamsetti A."/>
            <person name="Pham P."/>
            <person name="Ruth R."/>
            <person name="San Lucas F."/>
            <person name="Warren J."/>
            <person name="Zhang J."/>
            <person name="Zhao Z."/>
            <person name="Zhou C."/>
            <person name="Zhu D."/>
            <person name="Lee S."/>
            <person name="Bess C."/>
            <person name="Blankenburg K."/>
            <person name="Forbes L."/>
            <person name="Fu Q."/>
            <person name="Gubbala S."/>
            <person name="Hirani K."/>
            <person name="Jayaseelan J.C."/>
            <person name="Lara F."/>
            <person name="Munidasa M."/>
            <person name="Palculict T."/>
            <person name="Patil S."/>
            <person name="Pu L.-L."/>
            <person name="Saada N."/>
            <person name="Tang L."/>
            <person name="Weissenberger G."/>
            <person name="Zhu Y."/>
            <person name="Hemphill L."/>
            <person name="Shang Y."/>
            <person name="Youmans B."/>
            <person name="Ayvaz T."/>
            <person name="Ross M."/>
            <person name="Santibanez J."/>
            <person name="Aqrawi P."/>
            <person name="Gross S."/>
            <person name="Joshi V."/>
            <person name="Fowler G."/>
            <person name="Nazareth L."/>
            <person name="Reid J."/>
            <person name="Worley K."/>
            <person name="Petrosino J."/>
            <person name="Highlander S."/>
            <person name="Gibbs R."/>
        </authorList>
    </citation>
    <scope>NUCLEOTIDE SEQUENCE [LARGE SCALE GENOMIC DNA]</scope>
    <source>
        <strain evidence="6">DSM 16973</strain>
    </source>
</reference>
<dbReference type="GO" id="GO:0070403">
    <property type="term" value="F:NAD+ binding"/>
    <property type="evidence" value="ECO:0007669"/>
    <property type="project" value="UniProtKB-UniRule"/>
</dbReference>
<keyword evidence="6" id="KW-0378">Hydrolase</keyword>
<dbReference type="Pfam" id="PF02146">
    <property type="entry name" value="SIR2"/>
    <property type="match status" value="1"/>
</dbReference>
<dbReference type="InterPro" id="IPR026590">
    <property type="entry name" value="Ssirtuin_cat_dom"/>
</dbReference>
<keyword evidence="2 3" id="KW-0520">NAD</keyword>
<evidence type="ECO:0000313" key="6">
    <source>
        <dbReference type="EMBL" id="EFM02897.1"/>
    </source>
</evidence>
<evidence type="ECO:0000256" key="3">
    <source>
        <dbReference type="HAMAP-Rule" id="MF_01121"/>
    </source>
</evidence>
<comment type="caution">
    <text evidence="3 4">Lacks conserved residue(s) required for the propagation of feature annotation.</text>
</comment>
<evidence type="ECO:0000259" key="5">
    <source>
        <dbReference type="PROSITE" id="PS50305"/>
    </source>
</evidence>
<dbReference type="GO" id="GO:0005737">
    <property type="term" value="C:cytoplasm"/>
    <property type="evidence" value="ECO:0007669"/>
    <property type="project" value="UniProtKB-SubCell"/>
</dbReference>
<feature type="active site" description="Proton acceptor" evidence="3">
    <location>
        <position position="122"/>
    </location>
</feature>
<dbReference type="eggNOG" id="COG0846">
    <property type="taxonomic scope" value="Bacteria"/>
</dbReference>
<accession>E0NPR5</accession>
<dbReference type="PROSITE" id="PS50305">
    <property type="entry name" value="SIRTUIN"/>
    <property type="match status" value="1"/>
</dbReference>
<dbReference type="GO" id="GO:0036054">
    <property type="term" value="F:protein-malonyllysine demalonylase activity"/>
    <property type="evidence" value="ECO:0007669"/>
    <property type="project" value="InterPro"/>
</dbReference>
<dbReference type="AlphaFoldDB" id="E0NPR5"/>
<dbReference type="HAMAP" id="MF_01121">
    <property type="entry name" value="Sirtuin_ClassIII"/>
    <property type="match status" value="1"/>
</dbReference>
<feature type="domain" description="Deacetylase sirtuin-type" evidence="5">
    <location>
        <begin position="1"/>
        <end position="250"/>
    </location>
</feature>
<dbReference type="GO" id="GO:0036055">
    <property type="term" value="F:protein-succinyllysine desuccinylase activity"/>
    <property type="evidence" value="ECO:0007669"/>
    <property type="project" value="InterPro"/>
</dbReference>
<dbReference type="Gene3D" id="3.40.50.1220">
    <property type="entry name" value="TPP-binding domain"/>
    <property type="match status" value="1"/>
</dbReference>
<dbReference type="Gene3D" id="3.30.1600.10">
    <property type="entry name" value="SIR2/SIRT2 'Small Domain"/>
    <property type="match status" value="1"/>
</dbReference>
<evidence type="ECO:0000256" key="1">
    <source>
        <dbReference type="ARBA" id="ARBA00022679"/>
    </source>
</evidence>
<protein>
    <recommendedName>
        <fullName evidence="3">NAD-dependent protein deacylase</fullName>
        <ecNumber evidence="3">2.3.1.286</ecNumber>
    </recommendedName>
    <alternativeName>
        <fullName evidence="3">Regulatory protein SIR2 homolog</fullName>
    </alternativeName>
</protein>
<dbReference type="InterPro" id="IPR050134">
    <property type="entry name" value="NAD-dep_sirtuin_deacylases"/>
</dbReference>
<name>E0NPR5_9BACT</name>
<dbReference type="InterPro" id="IPR026591">
    <property type="entry name" value="Sirtuin_cat_small_dom_sf"/>
</dbReference>
<sequence>MHKNRYFCGKLIGGKTMEKKKIVVLTGAGMSAESGLSTFRDADGLWENYPVMQVASHEGWLADPELINTFYNRLRQQLVHAKPNEGHRLVAKLEEKYNVTVVTQNVDNLHERAGSTHVIHLHGELMKACSGDDAYNPEYIEEIPEDNPVIVPGSKTKDGALKRPFIVFFGEAVPMIETAVFEVETADMMIIIGTSLNVYPAAGLVRYLRKGAPVYVIDPKPVSSSSISTATMIRKGASEGMRELSAQLMK</sequence>
<dbReference type="InterPro" id="IPR029035">
    <property type="entry name" value="DHS-like_NAD/FAD-binding_dom"/>
</dbReference>
<dbReference type="HOGENOM" id="CLU_023643_3_1_10"/>
<dbReference type="SUPFAM" id="SSF52467">
    <property type="entry name" value="DHS-like NAD/FAD-binding domain"/>
    <property type="match status" value="1"/>
</dbReference>
<dbReference type="STRING" id="862515.HMPREF0658_0166"/>
<dbReference type="InterPro" id="IPR027546">
    <property type="entry name" value="Sirtuin_class_III"/>
</dbReference>
<proteinExistence type="inferred from homology"/>
<dbReference type="Proteomes" id="UP000004394">
    <property type="component" value="Unassembled WGS sequence"/>
</dbReference>
<dbReference type="InterPro" id="IPR003000">
    <property type="entry name" value="Sirtuin"/>
</dbReference>
<feature type="binding site" evidence="3">
    <location>
        <begin position="104"/>
        <end position="107"/>
    </location>
    <ligand>
        <name>NAD(+)</name>
        <dbReference type="ChEBI" id="CHEBI:57540"/>
    </ligand>
</feature>
<comment type="function">
    <text evidence="3">NAD-dependent protein deacetylase which modulates the activities of several proteins which are inactive in their acetylated form.</text>
</comment>
<comment type="similarity">
    <text evidence="3">Belongs to the sirtuin family. Class III subfamily.</text>
</comment>
<feature type="binding site" evidence="3">
    <location>
        <begin position="193"/>
        <end position="195"/>
    </location>
    <ligand>
        <name>NAD(+)</name>
        <dbReference type="ChEBI" id="CHEBI:57540"/>
    </ligand>
</feature>
<keyword evidence="3" id="KW-0963">Cytoplasm</keyword>
<keyword evidence="1" id="KW-0808">Transferase</keyword>